<feature type="transmembrane region" description="Helical" evidence="8">
    <location>
        <begin position="288"/>
        <end position="311"/>
    </location>
</feature>
<keyword evidence="4 10" id="KW-0808">Transferase</keyword>
<keyword evidence="2" id="KW-1003">Cell membrane</keyword>
<accession>A0ABM6IH94</accession>
<feature type="transmembrane region" description="Helical" evidence="8">
    <location>
        <begin position="235"/>
        <end position="254"/>
    </location>
</feature>
<keyword evidence="6 8" id="KW-1133">Transmembrane helix</keyword>
<evidence type="ECO:0000313" key="10">
    <source>
        <dbReference type="EMBL" id="AQS48268.1"/>
    </source>
</evidence>
<feature type="transmembrane region" description="Helical" evidence="8">
    <location>
        <begin position="143"/>
        <end position="160"/>
    </location>
</feature>
<evidence type="ECO:0000259" key="9">
    <source>
        <dbReference type="Pfam" id="PF13231"/>
    </source>
</evidence>
<feature type="transmembrane region" description="Helical" evidence="8">
    <location>
        <begin position="167"/>
        <end position="184"/>
    </location>
</feature>
<dbReference type="PANTHER" id="PTHR33908">
    <property type="entry name" value="MANNOSYLTRANSFERASE YKCB-RELATED"/>
    <property type="match status" value="1"/>
</dbReference>
<feature type="transmembrane region" description="Helical" evidence="8">
    <location>
        <begin position="380"/>
        <end position="399"/>
    </location>
</feature>
<organism evidence="10 11">
    <name type="scientific">Thioclava nitratireducens</name>
    <dbReference type="NCBI Taxonomy" id="1915078"/>
    <lineage>
        <taxon>Bacteria</taxon>
        <taxon>Pseudomonadati</taxon>
        <taxon>Pseudomonadota</taxon>
        <taxon>Alphaproteobacteria</taxon>
        <taxon>Rhodobacterales</taxon>
        <taxon>Paracoccaceae</taxon>
        <taxon>Thioclava</taxon>
    </lineage>
</organism>
<proteinExistence type="predicted"/>
<feature type="transmembrane region" description="Helical" evidence="8">
    <location>
        <begin position="116"/>
        <end position="137"/>
    </location>
</feature>
<feature type="transmembrane region" description="Helical" evidence="8">
    <location>
        <begin position="323"/>
        <end position="343"/>
    </location>
</feature>
<dbReference type="Pfam" id="PF13231">
    <property type="entry name" value="PMT_2"/>
    <property type="match status" value="1"/>
</dbReference>
<dbReference type="Proteomes" id="UP000185622">
    <property type="component" value="Chromosome"/>
</dbReference>
<evidence type="ECO:0000256" key="7">
    <source>
        <dbReference type="ARBA" id="ARBA00023136"/>
    </source>
</evidence>
<reference evidence="10 11" key="1">
    <citation type="submission" date="2017-01" db="EMBL/GenBank/DDBJ databases">
        <title>The complete genome sequence of a sulfur-oxidizing marine bacterium Thioclava sp. 25B10_4T.</title>
        <authorList>
            <person name="Liu Y."/>
            <person name="Lai Q."/>
            <person name="Shao Z."/>
        </authorList>
    </citation>
    <scope>NUCLEOTIDE SEQUENCE [LARGE SCALE GENOMIC DNA]</scope>
    <source>
        <strain evidence="10 11">25B10_4</strain>
    </source>
</reference>
<evidence type="ECO:0000313" key="11">
    <source>
        <dbReference type="Proteomes" id="UP000185622"/>
    </source>
</evidence>
<keyword evidence="11" id="KW-1185">Reference proteome</keyword>
<dbReference type="RefSeq" id="WP_075774833.1">
    <property type="nucleotide sequence ID" value="NZ_CP019437.1"/>
</dbReference>
<comment type="subcellular location">
    <subcellularLocation>
        <location evidence="1">Cell membrane</location>
        <topology evidence="1">Multi-pass membrane protein</topology>
    </subcellularLocation>
</comment>
<dbReference type="PANTHER" id="PTHR33908:SF11">
    <property type="entry name" value="MEMBRANE PROTEIN"/>
    <property type="match status" value="1"/>
</dbReference>
<feature type="domain" description="Glycosyltransferase RgtA/B/C/D-like" evidence="9">
    <location>
        <begin position="96"/>
        <end position="225"/>
    </location>
</feature>
<keyword evidence="5 8" id="KW-0812">Transmembrane</keyword>
<feature type="transmembrane region" description="Helical" evidence="8">
    <location>
        <begin position="355"/>
        <end position="373"/>
    </location>
</feature>
<dbReference type="InterPro" id="IPR038731">
    <property type="entry name" value="RgtA/B/C-like"/>
</dbReference>
<evidence type="ECO:0000256" key="3">
    <source>
        <dbReference type="ARBA" id="ARBA00022676"/>
    </source>
</evidence>
<evidence type="ECO:0000256" key="8">
    <source>
        <dbReference type="SAM" id="Phobius"/>
    </source>
</evidence>
<keyword evidence="7 8" id="KW-0472">Membrane</keyword>
<dbReference type="EMBL" id="CP019437">
    <property type="protein sequence ID" value="AQS48268.1"/>
    <property type="molecule type" value="Genomic_DNA"/>
</dbReference>
<evidence type="ECO:0000256" key="2">
    <source>
        <dbReference type="ARBA" id="ARBA00022475"/>
    </source>
</evidence>
<feature type="transmembrane region" description="Helical" evidence="8">
    <location>
        <begin position="190"/>
        <end position="223"/>
    </location>
</feature>
<name>A0ABM6IH94_9RHOB</name>
<keyword evidence="3" id="KW-0328">Glycosyltransferase</keyword>
<evidence type="ECO:0000256" key="4">
    <source>
        <dbReference type="ARBA" id="ARBA00022679"/>
    </source>
</evidence>
<evidence type="ECO:0000256" key="1">
    <source>
        <dbReference type="ARBA" id="ARBA00004651"/>
    </source>
</evidence>
<protein>
    <submittedName>
        <fullName evidence="10">Glycosyl transferase</fullName>
    </submittedName>
</protein>
<evidence type="ECO:0000256" key="6">
    <source>
        <dbReference type="ARBA" id="ARBA00022989"/>
    </source>
</evidence>
<evidence type="ECO:0000256" key="5">
    <source>
        <dbReference type="ARBA" id="ARBA00022692"/>
    </source>
</evidence>
<gene>
    <name evidence="10" type="ORF">BMG03_11010</name>
</gene>
<sequence>MTAAEMERMSSASEPMTNVLPSATVDRVVLFALLAVTLCLRLPYLTQPLVDVFSWREASTAMIAENYWQHGWNIFLPEVNWSGPGPSYQGREFGLYAYIVAILNALFGWHDWFGRMVATAFGMLTVFSLHRLVALIWDERHAHAAALAYAVMPGTIIIETSALPDPAMLALITLGIWLYVRYWITQREGYPILAAAIFTLGALSKLPGLGVGLVVLWLMLVSLRRGDRTTVLRTLLPLAIGLGAIAGYYAWAIYLGRSTPPYHVAGSGYIWDHKFWTFVSEAFYAHKLWVISVWGFYGYWFMGLIALGLWVPPDFSKAERRDPGLTGIPYVWLLAAIIVYLCAAKEISNNPWNLHVFHVPLAIFAGRGLILLVELGGSAFASLTGVVRLGVIGVILAALSQFQTVPRLKDPQAEEARLMGQALDRLAGPDDLVVAISPQVGDPIAIYYSRRNGWTLPPGGGDEDWSIFAEDDATPIAQLEKMKKQGARWFGVTKVSKDRKGRPFLDHHAGVIAYLDQTAERALETSDFLIFHLP</sequence>
<dbReference type="GO" id="GO:0016740">
    <property type="term" value="F:transferase activity"/>
    <property type="evidence" value="ECO:0007669"/>
    <property type="project" value="UniProtKB-KW"/>
</dbReference>
<dbReference type="InterPro" id="IPR050297">
    <property type="entry name" value="LipidA_mod_glycosyltrf_83"/>
</dbReference>